<feature type="transmembrane region" description="Helical" evidence="2">
    <location>
        <begin position="44"/>
        <end position="62"/>
    </location>
</feature>
<sequence>MGGYFSKKISVKDELVKVTEDILKLRSDIERNNNFQANFIRSTFFLLFLLSTTGSAYLFMLIGNKLEWGIYTALLFVASAFLFILFRKLLRPIFEWRDSRYQSHLASLIETKQKILEEIKNKESYKVASELLQEFGDEPETSYFGTPNVNLNGTINPMENLGNGSPAFISRGRGNPKIFKNPQSQFNLSKVDPKSLQIKAAHNVSMLKQKDSQSIQKSTSSHSKLNKNVNSTIRTLPPRPYIDSHNTSIVERIADMVLGDGISNRYALICLFCKSHNGMALKDEFESLAYKCYRCQKFNPARSDKEKYEECVRRSKSEVNIYSEETNENILQPVNENTNPVEIKTN</sequence>
<keyword evidence="2" id="KW-0812">Transmembrane</keyword>
<keyword evidence="2" id="KW-1133">Transmembrane helix</keyword>
<evidence type="ECO:0000256" key="2">
    <source>
        <dbReference type="RuleBase" id="RU367073"/>
    </source>
</evidence>
<dbReference type="GO" id="GO:0098826">
    <property type="term" value="C:endoplasmic reticulum tubular network membrane"/>
    <property type="evidence" value="ECO:0007669"/>
    <property type="project" value="UniProtKB-UniRule"/>
</dbReference>
<feature type="transmembrane region" description="Helical" evidence="2">
    <location>
        <begin position="68"/>
        <end position="90"/>
    </location>
</feature>
<dbReference type="Proteomes" id="UP000035681">
    <property type="component" value="Unplaced"/>
</dbReference>
<evidence type="ECO:0000259" key="3">
    <source>
        <dbReference type="Pfam" id="PF10058"/>
    </source>
</evidence>
<reference evidence="5" key="1">
    <citation type="submission" date="2015-08" db="UniProtKB">
        <authorList>
            <consortium name="WormBaseParasite"/>
        </authorList>
    </citation>
    <scope>IDENTIFICATION</scope>
</reference>
<dbReference type="STRING" id="6248.A0A0K0EE51"/>
<comment type="subcellular location">
    <subcellularLocation>
        <location evidence="2">Endoplasmic reticulum membrane</location>
        <topology evidence="2">Multi-pass membrane protein</topology>
    </subcellularLocation>
</comment>
<proteinExistence type="inferred from homology"/>
<protein>
    <recommendedName>
        <fullName evidence="2">Endoplasmic reticulum junction formation protein lunapark</fullName>
    </recommendedName>
</protein>
<evidence type="ECO:0000313" key="5">
    <source>
        <dbReference type="WBParaSite" id="SSTP_0000776300.1"/>
    </source>
</evidence>
<keyword evidence="4" id="KW-1185">Reference proteome</keyword>
<evidence type="ECO:0000256" key="1">
    <source>
        <dbReference type="ARBA" id="ARBA00009940"/>
    </source>
</evidence>
<name>A0A0K0EE51_STRER</name>
<dbReference type="AlphaFoldDB" id="A0A0K0EE51"/>
<keyword evidence="2" id="KW-0862">Zinc</keyword>
<keyword evidence="2" id="KW-0256">Endoplasmic reticulum</keyword>
<comment type="similarity">
    <text evidence="1 2">Belongs to the lunapark family.</text>
</comment>
<comment type="domain">
    <text evidence="2">The C4-type zinc finger motif is necessary both for its ER three-way tubular junction localization and formation.</text>
</comment>
<dbReference type="WBParaSite" id="SSTP_0000776300.1">
    <property type="protein sequence ID" value="SSTP_0000776300.1"/>
    <property type="gene ID" value="SSTP_0000776300"/>
</dbReference>
<dbReference type="InterPro" id="IPR040115">
    <property type="entry name" value="Lnp"/>
</dbReference>
<keyword evidence="2" id="KW-0479">Metal-binding</keyword>
<dbReference type="WBParaSite" id="TCONS_00009625.p1">
    <property type="protein sequence ID" value="TCONS_00009625.p1"/>
    <property type="gene ID" value="XLOC_007407"/>
</dbReference>
<comment type="function">
    <text evidence="2">Plays a role in determining ER morphology.</text>
</comment>
<organism evidence="5">
    <name type="scientific">Strongyloides stercoralis</name>
    <name type="common">Threadworm</name>
    <dbReference type="NCBI Taxonomy" id="6248"/>
    <lineage>
        <taxon>Eukaryota</taxon>
        <taxon>Metazoa</taxon>
        <taxon>Ecdysozoa</taxon>
        <taxon>Nematoda</taxon>
        <taxon>Chromadorea</taxon>
        <taxon>Rhabditida</taxon>
        <taxon>Tylenchina</taxon>
        <taxon>Panagrolaimomorpha</taxon>
        <taxon>Strongyloidoidea</taxon>
        <taxon>Strongyloididae</taxon>
        <taxon>Strongyloides</taxon>
    </lineage>
</organism>
<dbReference type="Pfam" id="PF10058">
    <property type="entry name" value="Zn_ribbon_10"/>
    <property type="match status" value="1"/>
</dbReference>
<dbReference type="InterPro" id="IPR019273">
    <property type="entry name" value="Lunapark_Znf"/>
</dbReference>
<dbReference type="PANTHER" id="PTHR22166:SF12">
    <property type="entry name" value="ENDOPLASMIC RETICULUM JUNCTION FORMATION PROTEIN LUNAPARK"/>
    <property type="match status" value="1"/>
</dbReference>
<dbReference type="GO" id="GO:1903373">
    <property type="term" value="P:positive regulation of endoplasmic reticulum tubular network organization"/>
    <property type="evidence" value="ECO:0007669"/>
    <property type="project" value="UniProtKB-UniRule"/>
</dbReference>
<keyword evidence="2" id="KW-0472">Membrane</keyword>
<keyword evidence="2" id="KW-0863">Zinc-finger</keyword>
<feature type="domain" description="Lunapark zinc ribbon" evidence="3">
    <location>
        <begin position="250"/>
        <end position="299"/>
    </location>
</feature>
<dbReference type="GO" id="GO:0071788">
    <property type="term" value="P:endoplasmic reticulum tubular network maintenance"/>
    <property type="evidence" value="ECO:0007669"/>
    <property type="project" value="UniProtKB-UniRule"/>
</dbReference>
<dbReference type="GO" id="GO:0008270">
    <property type="term" value="F:zinc ion binding"/>
    <property type="evidence" value="ECO:0007669"/>
    <property type="project" value="UniProtKB-KW"/>
</dbReference>
<dbReference type="PANTHER" id="PTHR22166">
    <property type="entry name" value="ENDOPLASMIC RETICULUM JUNCTION FORMATION PROTEIN LUNAPARK"/>
    <property type="match status" value="1"/>
</dbReference>
<accession>A0A0K0EE51</accession>
<evidence type="ECO:0000313" key="4">
    <source>
        <dbReference type="Proteomes" id="UP000035681"/>
    </source>
</evidence>